<evidence type="ECO:0000313" key="2">
    <source>
        <dbReference type="Proteomes" id="UP000003174"/>
    </source>
</evidence>
<dbReference type="EMBL" id="ACEP01000047">
    <property type="protein sequence ID" value="EEG37207.1"/>
    <property type="molecule type" value="Genomic_DNA"/>
</dbReference>
<dbReference type="AlphaFoldDB" id="C0ETZ6"/>
<reference evidence="1 2" key="2">
    <citation type="submission" date="2009-02" db="EMBL/GenBank/DDBJ databases">
        <title>Draft genome sequence of Eubacterium hallii (DSM 3353).</title>
        <authorList>
            <person name="Sudarsanam P."/>
            <person name="Ley R."/>
            <person name="Guruge J."/>
            <person name="Turnbaugh P.J."/>
            <person name="Mahowald M."/>
            <person name="Liep D."/>
            <person name="Gordon J."/>
        </authorList>
    </citation>
    <scope>NUCLEOTIDE SEQUENCE [LARGE SCALE GENOMIC DNA]</scope>
    <source>
        <strain evidence="1 2">DSM 3353</strain>
    </source>
</reference>
<reference evidence="1 2" key="1">
    <citation type="submission" date="2009-01" db="EMBL/GenBank/DDBJ databases">
        <authorList>
            <person name="Fulton L."/>
            <person name="Clifton S."/>
            <person name="Fulton B."/>
            <person name="Xu J."/>
            <person name="Minx P."/>
            <person name="Pepin K.H."/>
            <person name="Johnson M."/>
            <person name="Bhonagiri V."/>
            <person name="Nash W.E."/>
            <person name="Mardis E.R."/>
            <person name="Wilson R.K."/>
        </authorList>
    </citation>
    <scope>NUCLEOTIDE SEQUENCE [LARGE SCALE GENOMIC DNA]</scope>
    <source>
        <strain evidence="1 2">DSM 3353</strain>
    </source>
</reference>
<accession>C0ETZ6</accession>
<evidence type="ECO:0000313" key="1">
    <source>
        <dbReference type="EMBL" id="EEG37207.1"/>
    </source>
</evidence>
<proteinExistence type="predicted"/>
<comment type="caution">
    <text evidence="1">The sequence shown here is derived from an EMBL/GenBank/DDBJ whole genome shotgun (WGS) entry which is preliminary data.</text>
</comment>
<dbReference type="Proteomes" id="UP000003174">
    <property type="component" value="Unassembled WGS sequence"/>
</dbReference>
<sequence>MAEKELRRMSRPELIEIIYALKSNEESLQKKNAIVRFRFQRQALLQRLPFS</sequence>
<protein>
    <submittedName>
        <fullName evidence="1">Uncharacterized protein</fullName>
    </submittedName>
</protein>
<organism evidence="1 2">
    <name type="scientific">Anaerobutyricum hallii DSM 3353</name>
    <dbReference type="NCBI Taxonomy" id="411469"/>
    <lineage>
        <taxon>Bacteria</taxon>
        <taxon>Bacillati</taxon>
        <taxon>Bacillota</taxon>
        <taxon>Clostridia</taxon>
        <taxon>Lachnospirales</taxon>
        <taxon>Lachnospiraceae</taxon>
        <taxon>Anaerobutyricum</taxon>
    </lineage>
</organism>
<gene>
    <name evidence="1" type="ORF">EUBHAL_00879</name>
</gene>
<name>C0ETZ6_9FIRM</name>